<dbReference type="AlphaFoldDB" id="A0A1S1P1F9"/>
<dbReference type="NCBIfam" id="TIGR00278">
    <property type="entry name" value="membrane protein insertion efficiency factor YidD"/>
    <property type="match status" value="1"/>
</dbReference>
<proteinExistence type="inferred from homology"/>
<comment type="function">
    <text evidence="1">Could be involved in insertion of integral membrane proteins into the membrane.</text>
</comment>
<organism evidence="2 3">
    <name type="scientific">Methylorubrum extorquens</name>
    <name type="common">Methylobacterium dichloromethanicum</name>
    <name type="synonym">Methylobacterium extorquens</name>
    <dbReference type="NCBI Taxonomy" id="408"/>
    <lineage>
        <taxon>Bacteria</taxon>
        <taxon>Pseudomonadati</taxon>
        <taxon>Pseudomonadota</taxon>
        <taxon>Alphaproteobacteria</taxon>
        <taxon>Hyphomicrobiales</taxon>
        <taxon>Methylobacteriaceae</taxon>
        <taxon>Methylorubrum</taxon>
    </lineage>
</organism>
<dbReference type="InterPro" id="IPR002696">
    <property type="entry name" value="Membr_insert_effic_factor_YidD"/>
</dbReference>
<name>A0A1S1P1F9_METEX</name>
<evidence type="ECO:0000313" key="2">
    <source>
        <dbReference type="EMBL" id="OHV14997.1"/>
    </source>
</evidence>
<sequence>MRREGIDRRVVRRAAHGAIRAYQLTLSGLIGRQCRHWPSCSAYTDEAIQRHGLWAGGWIGFARICRCGPFGTHGIDLVPEHLPERAAWHRPWSYGRWRGVEAPPPLVCEAVEERR</sequence>
<keyword evidence="1" id="KW-1003">Cell membrane</keyword>
<dbReference type="EMBL" id="MNAO01000371">
    <property type="protein sequence ID" value="OHV14997.1"/>
    <property type="molecule type" value="Genomic_DNA"/>
</dbReference>
<comment type="similarity">
    <text evidence="1">Belongs to the UPF0161 family.</text>
</comment>
<accession>A0A1S1P1F9</accession>
<gene>
    <name evidence="2" type="ORF">BK022_22250</name>
</gene>
<reference evidence="2 3" key="1">
    <citation type="submission" date="2016-10" db="EMBL/GenBank/DDBJ databases">
        <title>Draft genome sequence of Methylobacterium extorquens CP3, a seed endophyte of Crotalaria pumila with plant growth-promoting and metal tolerance properties.</title>
        <authorList>
            <person name="Sanchez-Lopez A.S."/>
            <person name="Van Hamme J.D."/>
            <person name="Thijs S."/>
            <person name="Mcammond B.M."/>
            <person name="Stevens V."/>
            <person name="Gonzalez-Chavez M.D.C."/>
            <person name="Vangronsveld J."/>
        </authorList>
    </citation>
    <scope>NUCLEOTIDE SEQUENCE [LARGE SCALE GENOMIC DNA]</scope>
    <source>
        <strain evidence="2 3">CP3</strain>
    </source>
</reference>
<dbReference type="Pfam" id="PF01809">
    <property type="entry name" value="YidD"/>
    <property type="match status" value="1"/>
</dbReference>
<dbReference type="PANTHER" id="PTHR33383">
    <property type="entry name" value="MEMBRANE PROTEIN INSERTION EFFICIENCY FACTOR-RELATED"/>
    <property type="match status" value="1"/>
</dbReference>
<protein>
    <recommendedName>
        <fullName evidence="1">Putative membrane protein insertion efficiency factor</fullName>
    </recommendedName>
</protein>
<comment type="subcellular location">
    <subcellularLocation>
        <location evidence="1">Cell membrane</location>
        <topology evidence="1">Peripheral membrane protein</topology>
        <orientation evidence="1">Cytoplasmic side</orientation>
    </subcellularLocation>
</comment>
<evidence type="ECO:0000256" key="1">
    <source>
        <dbReference type="HAMAP-Rule" id="MF_00386"/>
    </source>
</evidence>
<comment type="caution">
    <text evidence="2">The sequence shown here is derived from an EMBL/GenBank/DDBJ whole genome shotgun (WGS) entry which is preliminary data.</text>
</comment>
<keyword evidence="1" id="KW-0472">Membrane</keyword>
<dbReference type="Proteomes" id="UP000180215">
    <property type="component" value="Unassembled WGS sequence"/>
</dbReference>
<dbReference type="GO" id="GO:0005886">
    <property type="term" value="C:plasma membrane"/>
    <property type="evidence" value="ECO:0007669"/>
    <property type="project" value="UniProtKB-SubCell"/>
</dbReference>
<evidence type="ECO:0000313" key="3">
    <source>
        <dbReference type="Proteomes" id="UP000180215"/>
    </source>
</evidence>
<dbReference type="PANTHER" id="PTHR33383:SF1">
    <property type="entry name" value="MEMBRANE PROTEIN INSERTION EFFICIENCY FACTOR-RELATED"/>
    <property type="match status" value="1"/>
</dbReference>
<dbReference type="SMART" id="SM01234">
    <property type="entry name" value="Haemolytic"/>
    <property type="match status" value="1"/>
</dbReference>
<dbReference type="HAMAP" id="MF_00386">
    <property type="entry name" value="UPF0161_YidD"/>
    <property type="match status" value="1"/>
</dbReference>